<feature type="transmembrane region" description="Helical" evidence="2">
    <location>
        <begin position="156"/>
        <end position="175"/>
    </location>
</feature>
<dbReference type="PANTHER" id="PTHR37015">
    <property type="entry name" value="REVERSE TRANSCRIPTASE DOMAIN-CONTAINING PROTEIN"/>
    <property type="match status" value="1"/>
</dbReference>
<evidence type="ECO:0000256" key="1">
    <source>
        <dbReference type="SAM" id="MobiDB-lite"/>
    </source>
</evidence>
<feature type="compositionally biased region" description="Polar residues" evidence="1">
    <location>
        <begin position="1"/>
        <end position="11"/>
    </location>
</feature>
<name>A0ABR1SUZ0_9PEZI</name>
<dbReference type="Proteomes" id="UP001396898">
    <property type="component" value="Unassembled WGS sequence"/>
</dbReference>
<accession>A0ABR1SUZ0</accession>
<evidence type="ECO:0000313" key="3">
    <source>
        <dbReference type="EMBL" id="KAK8037323.1"/>
    </source>
</evidence>
<feature type="compositionally biased region" description="Basic and acidic residues" evidence="1">
    <location>
        <begin position="53"/>
        <end position="65"/>
    </location>
</feature>
<keyword evidence="2" id="KW-1133">Transmembrane helix</keyword>
<protein>
    <submittedName>
        <fullName evidence="3">Uncharacterized protein</fullName>
    </submittedName>
</protein>
<comment type="caution">
    <text evidence="3">The sequence shown here is derived from an EMBL/GenBank/DDBJ whole genome shotgun (WGS) entry which is preliminary data.</text>
</comment>
<sequence>MASSPSSISSQGEKRQLTYASLHDQLRKEQEPHPAPVVSNTTTAAGGSEDSEEAKKLEDSHRWEEDAFSPTEIDEDELRRFLEDAFVRGADYRIWKQKKQAMKLLSDSIKDFEQELTAPDQFDPATLDWVISGLLASDLPSEEKRETLLCWKHSKYTIVVIAYGGLVHAIFLHYIGVKWSVFFKKAFSSFCAPGGPWLGPGRTIPARDKLRREYFCGTYEPRGSVQDIRNSMHHEKFFVSRLMDHETQGLGTKQRNKAGGSRSIELNERRETLLQILAAEVTMSEGQSKTMVMHCSSFDRWDRLLPHAIICHVLSFFGVSQMWLDFFLKFLEVPVRFHSDPVDTVTRTCRRGMPYSHVLSDVFGEAVLFCLDMGVNQETGGDLLYRLYNNMWFWSSNDRVQGAWATIQNFAAVTGARIHEEDTGLSDIWARRSYEQDFKIGFFKKCPVSLGLGFDPGAISKFTSELRGQLQSRNHSMLSFVQTWNSYNTVFISEVAKVVKASGRPKDLYIPYVVLFDELSRNGFCDNDERSFVGYLRAIFRQRFDVVHIPDAFSFFPSELGGLELVLGLIPFAQLRHSKRESTLALFDKFREAELKAYGQPKPGKARDRIQRPLRVQITRENPFFSYEEYAHWREDLRYGFDGELADLYRGLLGPSLTEGSYYDKTGLTEFLAASKDDGEVLQAIQDGEFPGIGLYWKGIIEHYGPKVMDRFGTIRLGDVVVEVTTHEK</sequence>
<proteinExistence type="predicted"/>
<dbReference type="PANTHER" id="PTHR37015:SF2">
    <property type="entry name" value="REVERSE TRANSCRIPTASE DOMAIN-CONTAINING PROTEIN"/>
    <property type="match status" value="1"/>
</dbReference>
<gene>
    <name evidence="3" type="ORF">PG991_000669</name>
</gene>
<evidence type="ECO:0000256" key="2">
    <source>
        <dbReference type="SAM" id="Phobius"/>
    </source>
</evidence>
<dbReference type="EMBL" id="JAQQWI010000002">
    <property type="protein sequence ID" value="KAK8037323.1"/>
    <property type="molecule type" value="Genomic_DNA"/>
</dbReference>
<feature type="region of interest" description="Disordered" evidence="1">
    <location>
        <begin position="1"/>
        <end position="69"/>
    </location>
</feature>
<keyword evidence="4" id="KW-1185">Reference proteome</keyword>
<keyword evidence="2" id="KW-0812">Transmembrane</keyword>
<reference evidence="3 4" key="1">
    <citation type="submission" date="2023-01" db="EMBL/GenBank/DDBJ databases">
        <title>Analysis of 21 Apiospora genomes using comparative genomics revels a genus with tremendous synthesis potential of carbohydrate active enzymes and secondary metabolites.</title>
        <authorList>
            <person name="Sorensen T."/>
        </authorList>
    </citation>
    <scope>NUCLEOTIDE SEQUENCE [LARGE SCALE GENOMIC DNA]</scope>
    <source>
        <strain evidence="3 4">CBS 20057</strain>
    </source>
</reference>
<evidence type="ECO:0000313" key="4">
    <source>
        <dbReference type="Proteomes" id="UP001396898"/>
    </source>
</evidence>
<keyword evidence="2" id="KW-0472">Membrane</keyword>
<organism evidence="3 4">
    <name type="scientific">Apiospora marii</name>
    <dbReference type="NCBI Taxonomy" id="335849"/>
    <lineage>
        <taxon>Eukaryota</taxon>
        <taxon>Fungi</taxon>
        <taxon>Dikarya</taxon>
        <taxon>Ascomycota</taxon>
        <taxon>Pezizomycotina</taxon>
        <taxon>Sordariomycetes</taxon>
        <taxon>Xylariomycetidae</taxon>
        <taxon>Amphisphaeriales</taxon>
        <taxon>Apiosporaceae</taxon>
        <taxon>Apiospora</taxon>
    </lineage>
</organism>